<dbReference type="Proteomes" id="UP000198481">
    <property type="component" value="Chromosome I"/>
</dbReference>
<protein>
    <submittedName>
        <fullName evidence="3">Uncharacterized protein</fullName>
    </submittedName>
</protein>
<dbReference type="RefSeq" id="WP_092278637.1">
    <property type="nucleotide sequence ID" value="NZ_LT629762.1"/>
</dbReference>
<gene>
    <name evidence="3" type="ORF">SAMN05216222_4030</name>
</gene>
<feature type="transmembrane region" description="Helical" evidence="2">
    <location>
        <begin position="42"/>
        <end position="62"/>
    </location>
</feature>
<evidence type="ECO:0000256" key="1">
    <source>
        <dbReference type="SAM" id="MobiDB-lite"/>
    </source>
</evidence>
<keyword evidence="2" id="KW-0472">Membrane</keyword>
<keyword evidence="2" id="KW-1133">Transmembrane helix</keyword>
<proteinExistence type="predicted"/>
<feature type="region of interest" description="Disordered" evidence="1">
    <location>
        <begin position="105"/>
        <end position="126"/>
    </location>
</feature>
<accession>A0A1H1ZRA0</accession>
<reference evidence="3 4" key="1">
    <citation type="submission" date="2016-10" db="EMBL/GenBank/DDBJ databases">
        <authorList>
            <person name="de Groot N.N."/>
        </authorList>
    </citation>
    <scope>NUCLEOTIDE SEQUENCE [LARGE SCALE GENOMIC DNA]</scope>
    <source>
        <strain evidence="3 4">LMG 26867</strain>
    </source>
</reference>
<evidence type="ECO:0000313" key="4">
    <source>
        <dbReference type="Proteomes" id="UP000198481"/>
    </source>
</evidence>
<evidence type="ECO:0000256" key="2">
    <source>
        <dbReference type="SAM" id="Phobius"/>
    </source>
</evidence>
<organism evidence="3 4">
    <name type="scientific">Pseudomonas prosekii</name>
    <dbReference type="NCBI Taxonomy" id="1148509"/>
    <lineage>
        <taxon>Bacteria</taxon>
        <taxon>Pseudomonadati</taxon>
        <taxon>Pseudomonadota</taxon>
        <taxon>Gammaproteobacteria</taxon>
        <taxon>Pseudomonadales</taxon>
        <taxon>Pseudomonadaceae</taxon>
        <taxon>Pseudomonas</taxon>
    </lineage>
</organism>
<sequence>MKKLHRKISNPMTIIAIFATLSEASAAVSLPFLGDDDREVYVWFLISFPFYLLFLFFLTLNFNYRSLYAPSDFNEDQSFLKVLGEAEPAQDAKPARIRGSVTKLKNSVRSAPRQQSPPGFSAPESPTHIHLQTRTRVRHSFHLPGPLKKLQIIDTRGMNAAADFVTLIEGIHGARSQPTKAIVFLACNKSEKLLEQGMQVYSQQQQKDFCAFCVVYNLSSLTVTEPDQTEDE</sequence>
<dbReference type="EMBL" id="LT629762">
    <property type="protein sequence ID" value="SDT35766.1"/>
    <property type="molecule type" value="Genomic_DNA"/>
</dbReference>
<feature type="compositionally biased region" description="Polar residues" evidence="1">
    <location>
        <begin position="105"/>
        <end position="118"/>
    </location>
</feature>
<dbReference type="STRING" id="1148509.SAMN05216222_4030"/>
<dbReference type="AlphaFoldDB" id="A0A1H1ZRA0"/>
<evidence type="ECO:0000313" key="3">
    <source>
        <dbReference type="EMBL" id="SDT35766.1"/>
    </source>
</evidence>
<name>A0A1H1ZRA0_9PSED</name>
<keyword evidence="2" id="KW-0812">Transmembrane</keyword>